<comment type="caution">
    <text evidence="2">The sequence shown here is derived from an EMBL/GenBank/DDBJ whole genome shotgun (WGS) entry which is preliminary data.</text>
</comment>
<dbReference type="AlphaFoldDB" id="A0A916U896"/>
<evidence type="ECO:0008006" key="4">
    <source>
        <dbReference type="Google" id="ProtNLM"/>
    </source>
</evidence>
<evidence type="ECO:0000256" key="1">
    <source>
        <dbReference type="SAM" id="SignalP"/>
    </source>
</evidence>
<feature type="signal peptide" evidence="1">
    <location>
        <begin position="1"/>
        <end position="24"/>
    </location>
</feature>
<evidence type="ECO:0000313" key="3">
    <source>
        <dbReference type="Proteomes" id="UP000637423"/>
    </source>
</evidence>
<proteinExistence type="predicted"/>
<protein>
    <recommendedName>
        <fullName evidence="4">DUF3142 domain-containing protein</fullName>
    </recommendedName>
</protein>
<gene>
    <name evidence="2" type="ORF">GCM10011396_08030</name>
</gene>
<feature type="chain" id="PRO_5037701491" description="DUF3142 domain-containing protein" evidence="1">
    <location>
        <begin position="25"/>
        <end position="270"/>
    </location>
</feature>
<accession>A0A916U896</accession>
<reference evidence="2" key="1">
    <citation type="journal article" date="2014" name="Int. J. Syst. Evol. Microbiol.">
        <title>Complete genome sequence of Corynebacterium casei LMG S-19264T (=DSM 44701T), isolated from a smear-ripened cheese.</title>
        <authorList>
            <consortium name="US DOE Joint Genome Institute (JGI-PGF)"/>
            <person name="Walter F."/>
            <person name="Albersmeier A."/>
            <person name="Kalinowski J."/>
            <person name="Ruckert C."/>
        </authorList>
    </citation>
    <scope>NUCLEOTIDE SEQUENCE</scope>
    <source>
        <strain evidence="2">CGMCC 1.10998</strain>
    </source>
</reference>
<reference evidence="2" key="2">
    <citation type="submission" date="2020-09" db="EMBL/GenBank/DDBJ databases">
        <authorList>
            <person name="Sun Q."/>
            <person name="Zhou Y."/>
        </authorList>
    </citation>
    <scope>NUCLEOTIDE SEQUENCE</scope>
    <source>
        <strain evidence="2">CGMCC 1.10998</strain>
    </source>
</reference>
<keyword evidence="1" id="KW-0732">Signal</keyword>
<sequence length="270" mass="30142">MRSLILLLLSCVTALLLKTDSALSDAGTPSHPALAALPANMVWAWERPEDLRWLPDDVGVAYVASTIMLRGEEALVHPRTAQLLVREATPLVPVLHVDASWRLPPALSEQQTSRIAQELLRVAQRGNRHVVQLDFEVRRSQRPFLAATISAIRSRLDPSIALSVTALASWCLDDTWMQGSAADEIVPMAFRMGQEEQALRRRLAQQQGFKPAYCRSAVGFATDEPILNLRNKRRYYFSPTAWTADKWQATPHPLQTNATLSQPQFLTASQ</sequence>
<keyword evidence="3" id="KW-1185">Reference proteome</keyword>
<dbReference type="Proteomes" id="UP000637423">
    <property type="component" value="Unassembled WGS sequence"/>
</dbReference>
<name>A0A916U896_9BURK</name>
<dbReference type="EMBL" id="BMED01000001">
    <property type="protein sequence ID" value="GGC63459.1"/>
    <property type="molecule type" value="Genomic_DNA"/>
</dbReference>
<organism evidence="2 3">
    <name type="scientific">Undibacterium terreum</name>
    <dbReference type="NCBI Taxonomy" id="1224302"/>
    <lineage>
        <taxon>Bacteria</taxon>
        <taxon>Pseudomonadati</taxon>
        <taxon>Pseudomonadota</taxon>
        <taxon>Betaproteobacteria</taxon>
        <taxon>Burkholderiales</taxon>
        <taxon>Oxalobacteraceae</taxon>
        <taxon>Undibacterium</taxon>
    </lineage>
</organism>
<evidence type="ECO:0000313" key="2">
    <source>
        <dbReference type="EMBL" id="GGC63459.1"/>
    </source>
</evidence>